<dbReference type="InterPro" id="IPR012312">
    <property type="entry name" value="Hemerythrin-like"/>
</dbReference>
<evidence type="ECO:0000313" key="3">
    <source>
        <dbReference type="Proteomes" id="UP000241769"/>
    </source>
</evidence>
<keyword evidence="3" id="KW-1185">Reference proteome</keyword>
<evidence type="ECO:0000313" key="2">
    <source>
        <dbReference type="EMBL" id="PRP85458.1"/>
    </source>
</evidence>
<gene>
    <name evidence="2" type="ORF">PROFUN_06827</name>
</gene>
<proteinExistence type="predicted"/>
<dbReference type="STRING" id="1890364.A0A2P6NNI0"/>
<protein>
    <submittedName>
        <fullName evidence="2">HHE domain-containing protein</fullName>
    </submittedName>
</protein>
<dbReference type="PANTHER" id="PTHR35585">
    <property type="entry name" value="HHE DOMAIN PROTEIN (AFU_ORTHOLOGUE AFUA_4G00730)"/>
    <property type="match status" value="1"/>
</dbReference>
<organism evidence="2 3">
    <name type="scientific">Planoprotostelium fungivorum</name>
    <dbReference type="NCBI Taxonomy" id="1890364"/>
    <lineage>
        <taxon>Eukaryota</taxon>
        <taxon>Amoebozoa</taxon>
        <taxon>Evosea</taxon>
        <taxon>Variosea</taxon>
        <taxon>Cavosteliida</taxon>
        <taxon>Cavosteliaceae</taxon>
        <taxon>Planoprotostelium</taxon>
    </lineage>
</organism>
<dbReference type="Gene3D" id="1.20.120.520">
    <property type="entry name" value="nmb1532 protein domain like"/>
    <property type="match status" value="1"/>
</dbReference>
<sequence>MITQRLLTRPLTVNRPLLRRAYTTKAPSAINQSIKSDHQALRDAYRHYEDNKNEKKEAQMWANKYIHDLARHSVAEEIILYPAFKTMLGKRGQEMAERDYEHQQVIKEIAFQLQSMKAGEDGFDMKFKELVSIVELHMKEEEEIDLPALDKGTTEADGHQLAEQFEKMKSFVPTRSHPSAPQNPVLQAAAGLVVTPFDKLMDQFRTFPSNQEKKVDE</sequence>
<dbReference type="Proteomes" id="UP000241769">
    <property type="component" value="Unassembled WGS sequence"/>
</dbReference>
<feature type="domain" description="Hemerythrin-like" evidence="1">
    <location>
        <begin position="32"/>
        <end position="149"/>
    </location>
</feature>
<comment type="caution">
    <text evidence="2">The sequence shown here is derived from an EMBL/GenBank/DDBJ whole genome shotgun (WGS) entry which is preliminary data.</text>
</comment>
<accession>A0A2P6NNI0</accession>
<dbReference type="InParanoid" id="A0A2P6NNI0"/>
<name>A0A2P6NNI0_9EUKA</name>
<dbReference type="AlphaFoldDB" id="A0A2P6NNI0"/>
<dbReference type="Pfam" id="PF01814">
    <property type="entry name" value="Hemerythrin"/>
    <property type="match status" value="1"/>
</dbReference>
<dbReference type="EMBL" id="MDYQ01000044">
    <property type="protein sequence ID" value="PRP85458.1"/>
    <property type="molecule type" value="Genomic_DNA"/>
</dbReference>
<evidence type="ECO:0000259" key="1">
    <source>
        <dbReference type="Pfam" id="PF01814"/>
    </source>
</evidence>
<dbReference type="PANTHER" id="PTHR35585:SF1">
    <property type="entry name" value="HHE DOMAIN PROTEIN (AFU_ORTHOLOGUE AFUA_4G00730)"/>
    <property type="match status" value="1"/>
</dbReference>
<reference evidence="2 3" key="1">
    <citation type="journal article" date="2018" name="Genome Biol. Evol.">
        <title>Multiple Roots of Fruiting Body Formation in Amoebozoa.</title>
        <authorList>
            <person name="Hillmann F."/>
            <person name="Forbes G."/>
            <person name="Novohradska S."/>
            <person name="Ferling I."/>
            <person name="Riege K."/>
            <person name="Groth M."/>
            <person name="Westermann M."/>
            <person name="Marz M."/>
            <person name="Spaller T."/>
            <person name="Winckler T."/>
            <person name="Schaap P."/>
            <person name="Glockner G."/>
        </authorList>
    </citation>
    <scope>NUCLEOTIDE SEQUENCE [LARGE SCALE GENOMIC DNA]</scope>
    <source>
        <strain evidence="2 3">Jena</strain>
    </source>
</reference>
<dbReference type="OrthoDB" id="9983919at2759"/>